<feature type="region of interest" description="Disordered" evidence="1">
    <location>
        <begin position="1"/>
        <end position="144"/>
    </location>
</feature>
<feature type="compositionally biased region" description="Acidic residues" evidence="1">
    <location>
        <begin position="96"/>
        <end position="111"/>
    </location>
</feature>
<evidence type="ECO:0000256" key="1">
    <source>
        <dbReference type="SAM" id="MobiDB-lite"/>
    </source>
</evidence>
<proteinExistence type="predicted"/>
<protein>
    <submittedName>
        <fullName evidence="2">Uncharacterized protein</fullName>
    </submittedName>
</protein>
<evidence type="ECO:0000313" key="2">
    <source>
        <dbReference type="EMBL" id="KOM28128.1"/>
    </source>
</evidence>
<feature type="compositionally biased region" description="Acidic residues" evidence="1">
    <location>
        <begin position="1"/>
        <end position="14"/>
    </location>
</feature>
<dbReference type="Gramene" id="KOM28128">
    <property type="protein sequence ID" value="KOM28128"/>
    <property type="gene ID" value="LR48_Vigan503s000300"/>
</dbReference>
<sequence length="213" mass="23487">MGEEREECDGGDEHEEVKMGAEEEDCDGGDEHDYLREEEEGGNVNDRVDQVRRNINPVLDRWNTMKKEKKHVTRRGNVGEGSFIMNEEVGDHDINEEYNSDELDSNVDSDEDNTRGTSSVGGSGSTRATSTAGGSQAQQAPSTSQVSRSLSFRCMFDSSMCPFHSKPARSRSFSVPRAPCLLHRHHSPPSYQCPGVTKNILTTTGCTTSRVPS</sequence>
<reference evidence="3" key="1">
    <citation type="journal article" date="2015" name="Proc. Natl. Acad. Sci. U.S.A.">
        <title>Genome sequencing of adzuki bean (Vigna angularis) provides insight into high starch and low fat accumulation and domestication.</title>
        <authorList>
            <person name="Yang K."/>
            <person name="Tian Z."/>
            <person name="Chen C."/>
            <person name="Luo L."/>
            <person name="Zhao B."/>
            <person name="Wang Z."/>
            <person name="Yu L."/>
            <person name="Li Y."/>
            <person name="Sun Y."/>
            <person name="Li W."/>
            <person name="Chen Y."/>
            <person name="Li Y."/>
            <person name="Zhang Y."/>
            <person name="Ai D."/>
            <person name="Zhao J."/>
            <person name="Shang C."/>
            <person name="Ma Y."/>
            <person name="Wu B."/>
            <person name="Wang M."/>
            <person name="Gao L."/>
            <person name="Sun D."/>
            <person name="Zhang P."/>
            <person name="Guo F."/>
            <person name="Wang W."/>
            <person name="Li Y."/>
            <person name="Wang J."/>
            <person name="Varshney R.K."/>
            <person name="Wang J."/>
            <person name="Ling H.Q."/>
            <person name="Wan P."/>
        </authorList>
    </citation>
    <scope>NUCLEOTIDE SEQUENCE</scope>
    <source>
        <strain evidence="3">cv. Jingnong 6</strain>
    </source>
</reference>
<organism evidence="2 3">
    <name type="scientific">Phaseolus angularis</name>
    <name type="common">Azuki bean</name>
    <name type="synonym">Vigna angularis</name>
    <dbReference type="NCBI Taxonomy" id="3914"/>
    <lineage>
        <taxon>Eukaryota</taxon>
        <taxon>Viridiplantae</taxon>
        <taxon>Streptophyta</taxon>
        <taxon>Embryophyta</taxon>
        <taxon>Tracheophyta</taxon>
        <taxon>Spermatophyta</taxon>
        <taxon>Magnoliopsida</taxon>
        <taxon>eudicotyledons</taxon>
        <taxon>Gunneridae</taxon>
        <taxon>Pentapetalae</taxon>
        <taxon>rosids</taxon>
        <taxon>fabids</taxon>
        <taxon>Fabales</taxon>
        <taxon>Fabaceae</taxon>
        <taxon>Papilionoideae</taxon>
        <taxon>50 kb inversion clade</taxon>
        <taxon>NPAAA clade</taxon>
        <taxon>indigoferoid/millettioid clade</taxon>
        <taxon>Phaseoleae</taxon>
        <taxon>Vigna</taxon>
    </lineage>
</organism>
<evidence type="ECO:0000313" key="3">
    <source>
        <dbReference type="Proteomes" id="UP000053144"/>
    </source>
</evidence>
<name>A0A0L9TC49_PHAAN</name>
<feature type="compositionally biased region" description="Low complexity" evidence="1">
    <location>
        <begin position="125"/>
        <end position="135"/>
    </location>
</feature>
<accession>A0A0L9TC49</accession>
<dbReference type="Proteomes" id="UP000053144">
    <property type="component" value="Unassembled WGS sequence"/>
</dbReference>
<dbReference type="AlphaFoldDB" id="A0A0L9TC49"/>
<gene>
    <name evidence="2" type="ORF">LR48_Vigan503s000300</name>
</gene>
<dbReference type="EMBL" id="KQ258416">
    <property type="protein sequence ID" value="KOM28128.1"/>
    <property type="molecule type" value="Genomic_DNA"/>
</dbReference>